<feature type="compositionally biased region" description="Basic and acidic residues" evidence="1">
    <location>
        <begin position="1"/>
        <end position="10"/>
    </location>
</feature>
<accession>A0A7I7VRW6</accession>
<evidence type="ECO:0000256" key="1">
    <source>
        <dbReference type="SAM" id="MobiDB-lite"/>
    </source>
</evidence>
<feature type="region of interest" description="Disordered" evidence="1">
    <location>
        <begin position="1"/>
        <end position="22"/>
    </location>
</feature>
<dbReference type="KEGG" id="mdr:MDOR_22050"/>
<dbReference type="AlphaFoldDB" id="A0A7I7VRW6"/>
<organism evidence="2 3">
    <name type="scientific">Mycolicibacterium doricum</name>
    <dbReference type="NCBI Taxonomy" id="126673"/>
    <lineage>
        <taxon>Bacteria</taxon>
        <taxon>Bacillati</taxon>
        <taxon>Actinomycetota</taxon>
        <taxon>Actinomycetes</taxon>
        <taxon>Mycobacteriales</taxon>
        <taxon>Mycobacteriaceae</taxon>
        <taxon>Mycolicibacterium</taxon>
    </lineage>
</organism>
<dbReference type="Proteomes" id="UP000467201">
    <property type="component" value="Chromosome"/>
</dbReference>
<dbReference type="EMBL" id="AP022605">
    <property type="protein sequence ID" value="BBZ08036.1"/>
    <property type="molecule type" value="Genomic_DNA"/>
</dbReference>
<name>A0A7I7VRW6_9MYCO</name>
<gene>
    <name evidence="2" type="ORF">MDOR_22050</name>
</gene>
<sequence>MSAGHGEHMPSRCSNAPRSGANWPSAQQEFIVDALGALVFWRLIALGAPVTYTYLDRVAAAICGMARGNNPV</sequence>
<protein>
    <submittedName>
        <fullName evidence="2">Uncharacterized protein</fullName>
    </submittedName>
</protein>
<evidence type="ECO:0000313" key="3">
    <source>
        <dbReference type="Proteomes" id="UP000467201"/>
    </source>
</evidence>
<evidence type="ECO:0000313" key="2">
    <source>
        <dbReference type="EMBL" id="BBZ08036.1"/>
    </source>
</evidence>
<proteinExistence type="predicted"/>
<reference evidence="2 3" key="1">
    <citation type="journal article" date="2019" name="Emerg. Microbes Infect.">
        <title>Comprehensive subspecies identification of 175 nontuberculous mycobacteria species based on 7547 genomic profiles.</title>
        <authorList>
            <person name="Matsumoto Y."/>
            <person name="Kinjo T."/>
            <person name="Motooka D."/>
            <person name="Nabeya D."/>
            <person name="Jung N."/>
            <person name="Uechi K."/>
            <person name="Horii T."/>
            <person name="Iida T."/>
            <person name="Fujita J."/>
            <person name="Nakamura S."/>
        </authorList>
    </citation>
    <scope>NUCLEOTIDE SEQUENCE [LARGE SCALE GENOMIC DNA]</scope>
    <source>
        <strain evidence="2 3">JCM 12405</strain>
    </source>
</reference>
<feature type="compositionally biased region" description="Polar residues" evidence="1">
    <location>
        <begin position="12"/>
        <end position="22"/>
    </location>
</feature>